<accession>A0ABT0H992</accession>
<name>A0ABT0H992_9FLAO</name>
<keyword evidence="2" id="KW-1185">Reference proteome</keyword>
<sequence length="222" mass="25348">MFKKVLVAEDLGSTNYGIANNLKEKLDIPDVQQALYCDDAFIKVRKAKKDNLPFEILITDLSFTKDYREQNIKKGEELIVKTREVIPNIKVLVFSIENRPSKIKSLFKNYAINGYICKGRNSLKELEQAMRQIHSGVNYVSKNLERTLKSSTIFELKEFDTILLQRLSEGLSQEQISIQFKTEGISPCSLSSIEKRLNSIKLEFRAGNTIQLISIVKDLGLI</sequence>
<dbReference type="RefSeq" id="WP_248412951.1">
    <property type="nucleotide sequence ID" value="NZ_JALPQF010000008.1"/>
</dbReference>
<organism evidence="1 2">
    <name type="scientific">Psychroserpens algicola</name>
    <dbReference type="NCBI Taxonomy" id="1719034"/>
    <lineage>
        <taxon>Bacteria</taxon>
        <taxon>Pseudomonadati</taxon>
        <taxon>Bacteroidota</taxon>
        <taxon>Flavobacteriia</taxon>
        <taxon>Flavobacteriales</taxon>
        <taxon>Flavobacteriaceae</taxon>
        <taxon>Psychroserpens</taxon>
    </lineage>
</organism>
<dbReference type="InterPro" id="IPR051015">
    <property type="entry name" value="EvgA-like"/>
</dbReference>
<comment type="caution">
    <text evidence="1">The sequence shown here is derived from an EMBL/GenBank/DDBJ whole genome shotgun (WGS) entry which is preliminary data.</text>
</comment>
<evidence type="ECO:0000313" key="1">
    <source>
        <dbReference type="EMBL" id="MCK8480926.1"/>
    </source>
</evidence>
<reference evidence="1" key="1">
    <citation type="submission" date="2022-04" db="EMBL/GenBank/DDBJ databases">
        <authorList>
            <person name="Ren T."/>
        </authorList>
    </citation>
    <scope>NUCLEOTIDE SEQUENCE</scope>
    <source>
        <strain evidence="1">F63249</strain>
    </source>
</reference>
<proteinExistence type="predicted"/>
<dbReference type="PANTHER" id="PTHR45566">
    <property type="entry name" value="HTH-TYPE TRANSCRIPTIONAL REGULATOR YHJB-RELATED"/>
    <property type="match status" value="1"/>
</dbReference>
<protein>
    <submittedName>
        <fullName evidence="1">Response regulator</fullName>
    </submittedName>
</protein>
<dbReference type="Proteomes" id="UP001203687">
    <property type="component" value="Unassembled WGS sequence"/>
</dbReference>
<evidence type="ECO:0000313" key="2">
    <source>
        <dbReference type="Proteomes" id="UP001203687"/>
    </source>
</evidence>
<dbReference type="EMBL" id="JALPQF010000008">
    <property type="protein sequence ID" value="MCK8480926.1"/>
    <property type="molecule type" value="Genomic_DNA"/>
</dbReference>
<dbReference type="PANTHER" id="PTHR45566:SF1">
    <property type="entry name" value="HTH-TYPE TRANSCRIPTIONAL REGULATOR YHJB-RELATED"/>
    <property type="match status" value="1"/>
</dbReference>
<gene>
    <name evidence="1" type="ORF">MUY34_09845</name>
</gene>
<dbReference type="Gene3D" id="3.40.50.2300">
    <property type="match status" value="1"/>
</dbReference>